<organism evidence="2 3">
    <name type="scientific">Baudoinia panamericana (strain UAMH 10762)</name>
    <name type="common">Angels' share fungus</name>
    <name type="synonym">Baudoinia compniacensis (strain UAMH 10762)</name>
    <dbReference type="NCBI Taxonomy" id="717646"/>
    <lineage>
        <taxon>Eukaryota</taxon>
        <taxon>Fungi</taxon>
        <taxon>Dikarya</taxon>
        <taxon>Ascomycota</taxon>
        <taxon>Pezizomycotina</taxon>
        <taxon>Dothideomycetes</taxon>
        <taxon>Dothideomycetidae</taxon>
        <taxon>Mycosphaerellales</taxon>
        <taxon>Teratosphaeriaceae</taxon>
        <taxon>Baudoinia</taxon>
    </lineage>
</organism>
<dbReference type="RefSeq" id="XP_007673039.1">
    <property type="nucleotide sequence ID" value="XM_007674849.1"/>
</dbReference>
<dbReference type="SUPFAM" id="SSF49899">
    <property type="entry name" value="Concanavalin A-like lectins/glucanases"/>
    <property type="match status" value="1"/>
</dbReference>
<dbReference type="AlphaFoldDB" id="M2NJQ6"/>
<evidence type="ECO:0000259" key="1">
    <source>
        <dbReference type="PROSITE" id="PS51762"/>
    </source>
</evidence>
<dbReference type="CDD" id="cd02181">
    <property type="entry name" value="GH16_fungal_Lam16A_glucanase"/>
    <property type="match status" value="1"/>
</dbReference>
<dbReference type="Gene3D" id="2.60.120.200">
    <property type="match status" value="1"/>
</dbReference>
<feature type="domain" description="GH16" evidence="1">
    <location>
        <begin position="5"/>
        <end position="306"/>
    </location>
</feature>
<dbReference type="PROSITE" id="PS51762">
    <property type="entry name" value="GH16_2"/>
    <property type="match status" value="1"/>
</dbReference>
<dbReference type="GO" id="GO:0009251">
    <property type="term" value="P:glucan catabolic process"/>
    <property type="evidence" value="ECO:0007669"/>
    <property type="project" value="TreeGrafter"/>
</dbReference>
<evidence type="ECO:0000313" key="3">
    <source>
        <dbReference type="Proteomes" id="UP000011761"/>
    </source>
</evidence>
<dbReference type="PANTHER" id="PTHR10963:SF24">
    <property type="entry name" value="GLYCOSIDASE C21B10.07-RELATED"/>
    <property type="match status" value="1"/>
</dbReference>
<name>M2NJQ6_BAUPA</name>
<protein>
    <submittedName>
        <fullName evidence="2">Glycoside hydrolase family 16 protein</fullName>
    </submittedName>
</protein>
<dbReference type="GeneID" id="19114670"/>
<dbReference type="InterPro" id="IPR000757">
    <property type="entry name" value="Beta-glucanase-like"/>
</dbReference>
<keyword evidence="2" id="KW-0378">Hydrolase</keyword>
<dbReference type="GO" id="GO:0004553">
    <property type="term" value="F:hydrolase activity, hydrolyzing O-glycosyl compounds"/>
    <property type="evidence" value="ECO:0007669"/>
    <property type="project" value="InterPro"/>
</dbReference>
<gene>
    <name evidence="2" type="ORF">BAUCODRAFT_47098</name>
</gene>
<proteinExistence type="predicted"/>
<dbReference type="PANTHER" id="PTHR10963">
    <property type="entry name" value="GLYCOSYL HYDROLASE-RELATED"/>
    <property type="match status" value="1"/>
</dbReference>
<dbReference type="EMBL" id="KB445551">
    <property type="protein sequence ID" value="EMC99649.1"/>
    <property type="molecule type" value="Genomic_DNA"/>
</dbReference>
<dbReference type="KEGG" id="bcom:BAUCODRAFT_47098"/>
<reference evidence="2 3" key="1">
    <citation type="journal article" date="2012" name="PLoS Pathog.">
        <title>Diverse lifestyles and strategies of plant pathogenesis encoded in the genomes of eighteen Dothideomycetes fungi.</title>
        <authorList>
            <person name="Ohm R.A."/>
            <person name="Feau N."/>
            <person name="Henrissat B."/>
            <person name="Schoch C.L."/>
            <person name="Horwitz B.A."/>
            <person name="Barry K.W."/>
            <person name="Condon B.J."/>
            <person name="Copeland A.C."/>
            <person name="Dhillon B."/>
            <person name="Glaser F."/>
            <person name="Hesse C.N."/>
            <person name="Kosti I."/>
            <person name="LaButti K."/>
            <person name="Lindquist E.A."/>
            <person name="Lucas S."/>
            <person name="Salamov A.A."/>
            <person name="Bradshaw R.E."/>
            <person name="Ciuffetti L."/>
            <person name="Hamelin R.C."/>
            <person name="Kema G.H.J."/>
            <person name="Lawrence C."/>
            <person name="Scott J.A."/>
            <person name="Spatafora J.W."/>
            <person name="Turgeon B.G."/>
            <person name="de Wit P.J.G.M."/>
            <person name="Zhong S."/>
            <person name="Goodwin S.B."/>
            <person name="Grigoriev I.V."/>
        </authorList>
    </citation>
    <scope>NUCLEOTIDE SEQUENCE [LARGE SCALE GENOMIC DNA]</scope>
    <source>
        <strain evidence="2 3">UAMH 10762</strain>
    </source>
</reference>
<evidence type="ECO:0000313" key="2">
    <source>
        <dbReference type="EMBL" id="EMC99649.1"/>
    </source>
</evidence>
<accession>M2NJQ6</accession>
<dbReference type="OrthoDB" id="192832at2759"/>
<feature type="non-terminal residue" evidence="2">
    <location>
        <position position="1"/>
    </location>
</feature>
<dbReference type="STRING" id="717646.M2NJQ6"/>
<dbReference type="eggNOG" id="ENOG502QUM3">
    <property type="taxonomic scope" value="Eukaryota"/>
</dbReference>
<dbReference type="Proteomes" id="UP000011761">
    <property type="component" value="Unassembled WGS sequence"/>
</dbReference>
<dbReference type="OMA" id="CNIDARF"/>
<sequence length="306" mass="33066">ARQYYLHSALTGPSFLDNFHFWTAADPTLGYVHYVNRTIAEQNGMITIAGNATAWGVENVQVLDPDANLGRLSIRLTSIQSWTHGLFIIDLAHMPPNQCGSWPAFWTLGSGPWPANGEIDIVEYTNNVPNNLMALHTSGSPACTVAGSGQTGTLLTDNCAAAEGYTGCGISATVPNNIGSGFNAIAGGIYAMEWTSTAIRIWFFPRNEVPPSILGADSVLGPDPATFGVPMANFEGDCNIDAHFFNHSLVFDTTFCGSYAGNTWQGDSCPMGDPQNGWTSCEIFVAANPQVFKDAYWEVNYLRIYQ</sequence>
<feature type="non-terminal residue" evidence="2">
    <location>
        <position position="306"/>
    </location>
</feature>
<dbReference type="InterPro" id="IPR050546">
    <property type="entry name" value="Glycosyl_Hydrlase_16"/>
</dbReference>
<dbReference type="InterPro" id="IPR013320">
    <property type="entry name" value="ConA-like_dom_sf"/>
</dbReference>
<dbReference type="Pfam" id="PF26113">
    <property type="entry name" value="GH16_XgeA"/>
    <property type="match status" value="1"/>
</dbReference>
<dbReference type="HOGENOM" id="CLU_016972_1_1_1"/>
<keyword evidence="3" id="KW-1185">Reference proteome</keyword>